<dbReference type="InterPro" id="IPR050144">
    <property type="entry name" value="AAE_transporter"/>
</dbReference>
<dbReference type="PROSITE" id="PS51202">
    <property type="entry name" value="RCK_C"/>
    <property type="match status" value="2"/>
</dbReference>
<feature type="transmembrane region" description="Helical" evidence="8">
    <location>
        <begin position="147"/>
        <end position="168"/>
    </location>
</feature>
<dbReference type="NCBIfam" id="TIGR01625">
    <property type="entry name" value="YidE_YbjL_dupl"/>
    <property type="match status" value="2"/>
</dbReference>
<keyword evidence="6 8" id="KW-1133">Transmembrane helix</keyword>
<reference evidence="10 11" key="1">
    <citation type="journal article" date="2012" name="Int. J. Syst. Evol. Microbiol.">
        <title>Flammeovirga pacifica sp. nov., isolated from deep-sea sediment.</title>
        <authorList>
            <person name="Xu H."/>
            <person name="Fu Y."/>
            <person name="Yang N."/>
            <person name="Ding Z."/>
            <person name="Lai Q."/>
            <person name="Zeng R."/>
        </authorList>
    </citation>
    <scope>NUCLEOTIDE SEQUENCE [LARGE SCALE GENOMIC DNA]</scope>
    <source>
        <strain evidence="11">DSM 24597 / LMG 26175 / WPAGA1</strain>
    </source>
</reference>
<dbReference type="GO" id="GO:0008324">
    <property type="term" value="F:monoatomic cation transmembrane transporter activity"/>
    <property type="evidence" value="ECO:0007669"/>
    <property type="project" value="InterPro"/>
</dbReference>
<dbReference type="InterPro" id="IPR006512">
    <property type="entry name" value="YidE_YbjL"/>
</dbReference>
<feature type="transmembrane region" description="Helical" evidence="8">
    <location>
        <begin position="483"/>
        <end position="504"/>
    </location>
</feature>
<keyword evidence="5 8" id="KW-0812">Transmembrane</keyword>
<evidence type="ECO:0000256" key="1">
    <source>
        <dbReference type="ARBA" id="ARBA00004651"/>
    </source>
</evidence>
<evidence type="ECO:0000259" key="9">
    <source>
        <dbReference type="PROSITE" id="PS51202"/>
    </source>
</evidence>
<feature type="transmembrane region" description="Helical" evidence="8">
    <location>
        <begin position="430"/>
        <end position="448"/>
    </location>
</feature>
<dbReference type="PANTHER" id="PTHR30445">
    <property type="entry name" value="K(+)_H(+) ANTIPORTER SUBUNIT KHTT"/>
    <property type="match status" value="1"/>
</dbReference>
<proteinExistence type="inferred from homology"/>
<dbReference type="InterPro" id="IPR006037">
    <property type="entry name" value="RCK_C"/>
</dbReference>
<keyword evidence="11" id="KW-1185">Reference proteome</keyword>
<evidence type="ECO:0000256" key="4">
    <source>
        <dbReference type="ARBA" id="ARBA00022475"/>
    </source>
</evidence>
<dbReference type="PANTHER" id="PTHR30445:SF3">
    <property type="entry name" value="TRANSPORT PROTEIN YIDE-RELATED"/>
    <property type="match status" value="1"/>
</dbReference>
<evidence type="ECO:0000256" key="8">
    <source>
        <dbReference type="SAM" id="Phobius"/>
    </source>
</evidence>
<protein>
    <submittedName>
        <fullName evidence="10">Transporter</fullName>
    </submittedName>
</protein>
<organism evidence="10 11">
    <name type="scientific">Flammeovirga pacifica</name>
    <dbReference type="NCBI Taxonomy" id="915059"/>
    <lineage>
        <taxon>Bacteria</taxon>
        <taxon>Pseudomonadati</taxon>
        <taxon>Bacteroidota</taxon>
        <taxon>Cytophagia</taxon>
        <taxon>Cytophagales</taxon>
        <taxon>Flammeovirgaceae</taxon>
        <taxon>Flammeovirga</taxon>
    </lineage>
</organism>
<dbReference type="SUPFAM" id="SSF116726">
    <property type="entry name" value="TrkA C-terminal domain-like"/>
    <property type="match status" value="2"/>
</dbReference>
<feature type="transmembrane region" description="Helical" evidence="8">
    <location>
        <begin position="96"/>
        <end position="115"/>
    </location>
</feature>
<comment type="similarity">
    <text evidence="2">Belongs to the AAE transporter (TC 2.A.81) family.</text>
</comment>
<evidence type="ECO:0000256" key="2">
    <source>
        <dbReference type="ARBA" id="ARBA00009854"/>
    </source>
</evidence>
<keyword evidence="7 8" id="KW-0472">Membrane</keyword>
<feature type="transmembrane region" description="Helical" evidence="8">
    <location>
        <begin position="10"/>
        <end position="28"/>
    </location>
</feature>
<feature type="transmembrane region" description="Helical" evidence="8">
    <location>
        <begin position="454"/>
        <end position="476"/>
    </location>
</feature>
<evidence type="ECO:0000313" key="10">
    <source>
        <dbReference type="EMBL" id="OHX68632.1"/>
    </source>
</evidence>
<feature type="transmembrane region" description="Helical" evidence="8">
    <location>
        <begin position="516"/>
        <end position="536"/>
    </location>
</feature>
<evidence type="ECO:0000313" key="11">
    <source>
        <dbReference type="Proteomes" id="UP000179797"/>
    </source>
</evidence>
<evidence type="ECO:0000256" key="6">
    <source>
        <dbReference type="ARBA" id="ARBA00022989"/>
    </source>
</evidence>
<feature type="transmembrane region" description="Helical" evidence="8">
    <location>
        <begin position="391"/>
        <end position="409"/>
    </location>
</feature>
<feature type="domain" description="RCK C-terminal" evidence="9">
    <location>
        <begin position="272"/>
        <end position="355"/>
    </location>
</feature>
<accession>A0A1S1Z5Z4</accession>
<keyword evidence="3" id="KW-0813">Transport</keyword>
<dbReference type="Pfam" id="PF06826">
    <property type="entry name" value="Asp-Al_Ex"/>
    <property type="match status" value="2"/>
</dbReference>
<sequence length="539" mass="57383">MFYSLLKSDYVALFAIIAFGILLGKISVKGVSFGLSAVIFVAMFYGYLTNALGFDDFQIPSIIQKIGLLLFIFTIGMQAGPSFFEAFKSQGSKLIILAIISVVTGGLVTFALGIAFDIDFKIAVGLLTGALTSTPGLAAAIESSQSPLASIGYGIAYPFGVIGVILFVKLAPKIFGVKVEEEEKKYEDEANAGTPELMNKNFIVTNDNVDGKSIGELNIRFMTKANVSRVMEPNNNESKPPTKETILHKGDLVKAVGTDDALKRVELLLGEVTDKKIPRSGYHEIRWFVVSSRNIVGKSLGELDLHNNYLATVTRVRRAGLDLTPRPSTKLRFGDKILISSTKGNVEGLTELFGDSIKMVETPSFLPVALGIIVGVLLGKIEIPLLGGSSFSLGLTGGVLMAALGLSRLGKTGPIIWHLPSNANALLRQFGLLLFLTPVGVGAGSKLVATISEYGFQLFGIGAMITLLPMLIVTILGHFVFKVNFLSLMGALTGGMTSTPGLSAMDNMTESDAPQVAYATVYPFALVAIIIVAQIIGGL</sequence>
<dbReference type="Pfam" id="PF02080">
    <property type="entry name" value="TrkA_C"/>
    <property type="match status" value="2"/>
</dbReference>
<feature type="transmembrane region" description="Helical" evidence="8">
    <location>
        <begin position="34"/>
        <end position="54"/>
    </location>
</feature>
<evidence type="ECO:0000256" key="5">
    <source>
        <dbReference type="ARBA" id="ARBA00022692"/>
    </source>
</evidence>
<dbReference type="STRING" id="915059.NH26_19265"/>
<feature type="transmembrane region" description="Helical" evidence="8">
    <location>
        <begin position="66"/>
        <end position="84"/>
    </location>
</feature>
<comment type="subcellular location">
    <subcellularLocation>
        <location evidence="1">Cell membrane</location>
        <topology evidence="1">Multi-pass membrane protein</topology>
    </subcellularLocation>
</comment>
<dbReference type="GO" id="GO:0005886">
    <property type="term" value="C:plasma membrane"/>
    <property type="evidence" value="ECO:0007669"/>
    <property type="project" value="UniProtKB-SubCell"/>
</dbReference>
<evidence type="ECO:0000256" key="3">
    <source>
        <dbReference type="ARBA" id="ARBA00022448"/>
    </source>
</evidence>
<dbReference type="AlphaFoldDB" id="A0A1S1Z5Z4"/>
<dbReference type="InterPro" id="IPR036721">
    <property type="entry name" value="RCK_C_sf"/>
</dbReference>
<dbReference type="GO" id="GO:0006813">
    <property type="term" value="P:potassium ion transport"/>
    <property type="evidence" value="ECO:0007669"/>
    <property type="project" value="InterPro"/>
</dbReference>
<evidence type="ECO:0000256" key="7">
    <source>
        <dbReference type="ARBA" id="ARBA00023136"/>
    </source>
</evidence>
<dbReference type="EMBL" id="JRYR02000001">
    <property type="protein sequence ID" value="OHX68632.1"/>
    <property type="molecule type" value="Genomic_DNA"/>
</dbReference>
<dbReference type="Proteomes" id="UP000179797">
    <property type="component" value="Unassembled WGS sequence"/>
</dbReference>
<dbReference type="Gene3D" id="3.30.70.1450">
    <property type="entry name" value="Regulator of K+ conductance, C-terminal domain"/>
    <property type="match status" value="2"/>
</dbReference>
<keyword evidence="4" id="KW-1003">Cell membrane</keyword>
<feature type="transmembrane region" description="Helical" evidence="8">
    <location>
        <begin position="365"/>
        <end position="385"/>
    </location>
</feature>
<gene>
    <name evidence="10" type="ORF">NH26_19265</name>
</gene>
<name>A0A1S1Z5Z4_FLAPC</name>
<dbReference type="OrthoDB" id="9155749at2"/>
<feature type="domain" description="RCK C-terminal" evidence="9">
    <location>
        <begin position="184"/>
        <end position="271"/>
    </location>
</feature>
<comment type="caution">
    <text evidence="10">The sequence shown here is derived from an EMBL/GenBank/DDBJ whole genome shotgun (WGS) entry which is preliminary data.</text>
</comment>